<comment type="caution">
    <text evidence="2">The sequence shown here is derived from an EMBL/GenBank/DDBJ whole genome shotgun (WGS) entry which is preliminary data.</text>
</comment>
<name>X8JUF2_9AGAM</name>
<organism evidence="2 3">
    <name type="scientific">Rhizoctonia solani AG-3 Rhs1AP</name>
    <dbReference type="NCBI Taxonomy" id="1086054"/>
    <lineage>
        <taxon>Eukaryota</taxon>
        <taxon>Fungi</taxon>
        <taxon>Dikarya</taxon>
        <taxon>Basidiomycota</taxon>
        <taxon>Agaricomycotina</taxon>
        <taxon>Agaricomycetes</taxon>
        <taxon>Cantharellales</taxon>
        <taxon>Ceratobasidiaceae</taxon>
        <taxon>Rhizoctonia</taxon>
    </lineage>
</organism>
<dbReference type="AlphaFoldDB" id="X8JUF2"/>
<dbReference type="EMBL" id="JATN01000308">
    <property type="protein sequence ID" value="EUC66776.1"/>
    <property type="molecule type" value="Genomic_DNA"/>
</dbReference>
<evidence type="ECO:0000256" key="1">
    <source>
        <dbReference type="SAM" id="MobiDB-lite"/>
    </source>
</evidence>
<evidence type="ECO:0000313" key="3">
    <source>
        <dbReference type="Proteomes" id="UP000030108"/>
    </source>
</evidence>
<accession>X8JUF2</accession>
<evidence type="ECO:0000313" key="2">
    <source>
        <dbReference type="EMBL" id="EUC66776.1"/>
    </source>
</evidence>
<proteinExistence type="predicted"/>
<dbReference type="OrthoDB" id="3223751at2759"/>
<dbReference type="Proteomes" id="UP000030108">
    <property type="component" value="Unassembled WGS sequence"/>
</dbReference>
<sequence>MAEKVVSPPITPKDAQVSYESEQVPLPDMSEAELVSFGNDRVDDKPEVESTIHIPKVNTVRPEFVQVNPFGYPTIATTNYNTPKTIGHNFWLHEFQLNKLAKIGELIRGARKAGSVSDSGNRVKVICGGDSVDFYDTFRVLYSPAILGVPEFEVDTLVSALRIASAYDYADLRKTLQSTSSKNTPFLLLIKQSSRTIFFSRIGRSRPSLNSVIALNL</sequence>
<reference evidence="3" key="1">
    <citation type="journal article" date="2014" name="Genome Announc.">
        <title>Draft genome sequence of the plant-pathogenic soil fungus Rhizoctonia solani anastomosis group 3 strain Rhs1AP.</title>
        <authorList>
            <person name="Cubeta M.A."/>
            <person name="Thomas E."/>
            <person name="Dean R.A."/>
            <person name="Jabaji S."/>
            <person name="Neate S.M."/>
            <person name="Tavantzis S."/>
            <person name="Toda T."/>
            <person name="Vilgalys R."/>
            <person name="Bharathan N."/>
            <person name="Fedorova-Abrams N."/>
            <person name="Pakala S.B."/>
            <person name="Pakala S.M."/>
            <person name="Zafar N."/>
            <person name="Joardar V."/>
            <person name="Losada L."/>
            <person name="Nierman W.C."/>
        </authorList>
    </citation>
    <scope>NUCLEOTIDE SEQUENCE [LARGE SCALE GENOMIC DNA]</scope>
    <source>
        <strain evidence="3">AG-3</strain>
    </source>
</reference>
<feature type="region of interest" description="Disordered" evidence="1">
    <location>
        <begin position="1"/>
        <end position="21"/>
    </location>
</feature>
<gene>
    <name evidence="2" type="ORF">RSOL_508890</name>
</gene>
<protein>
    <submittedName>
        <fullName evidence="2">Uncharacterized protein</fullName>
    </submittedName>
</protein>